<keyword evidence="1" id="KW-0472">Membrane</keyword>
<accession>A0ABU0BDR5</accession>
<evidence type="ECO:0000313" key="3">
    <source>
        <dbReference type="Proteomes" id="UP001224682"/>
    </source>
</evidence>
<dbReference type="Proteomes" id="UP001224682">
    <property type="component" value="Unassembled WGS sequence"/>
</dbReference>
<gene>
    <name evidence="2" type="ORF">J2S75_002996</name>
</gene>
<keyword evidence="3" id="KW-1185">Reference proteome</keyword>
<organism evidence="2 3">
    <name type="scientific">Ancylobacter polymorphus</name>
    <dbReference type="NCBI Taxonomy" id="223390"/>
    <lineage>
        <taxon>Bacteria</taxon>
        <taxon>Pseudomonadati</taxon>
        <taxon>Pseudomonadota</taxon>
        <taxon>Alphaproteobacteria</taxon>
        <taxon>Hyphomicrobiales</taxon>
        <taxon>Xanthobacteraceae</taxon>
        <taxon>Ancylobacter</taxon>
    </lineage>
</organism>
<dbReference type="RefSeq" id="WP_307020769.1">
    <property type="nucleotide sequence ID" value="NZ_JAUSUI010000006.1"/>
</dbReference>
<keyword evidence="1" id="KW-0812">Transmembrane</keyword>
<keyword evidence="1" id="KW-1133">Transmembrane helix</keyword>
<evidence type="ECO:0000256" key="1">
    <source>
        <dbReference type="SAM" id="Phobius"/>
    </source>
</evidence>
<name>A0ABU0BDR5_9HYPH</name>
<comment type="caution">
    <text evidence="2">The sequence shown here is derived from an EMBL/GenBank/DDBJ whole genome shotgun (WGS) entry which is preliminary data.</text>
</comment>
<sequence>MWFLDRHRSILIFLILLLGIAWFFLLGLGIYGALAAELNEKLDYLRFAIGISTFGVTIYALYYSSVSSSYLRSAFGLGLWRGYSRNFLDRVVRSFQDQGERPPFFVLASPSYSVIGSLDFPAFLETHLPAALESRGYKIESLYGNEIGKPASYRQAFRIARKDRTDWKFLDRVLFFDFPTTLISFEGAADALAKQKKKPLDSDGKSKEFEKMKEDFFSAGAQWAEHVGTSIFPIDMPNNDVALFAKVLTRKLEDASDGIGLAYGSVRTIVP</sequence>
<feature type="transmembrane region" description="Helical" evidence="1">
    <location>
        <begin position="45"/>
        <end position="63"/>
    </location>
</feature>
<reference evidence="2 3" key="1">
    <citation type="submission" date="2023-07" db="EMBL/GenBank/DDBJ databases">
        <title>Genomic Encyclopedia of Type Strains, Phase IV (KMG-IV): sequencing the most valuable type-strain genomes for metagenomic binning, comparative biology and taxonomic classification.</title>
        <authorList>
            <person name="Goeker M."/>
        </authorList>
    </citation>
    <scope>NUCLEOTIDE SEQUENCE [LARGE SCALE GENOMIC DNA]</scope>
    <source>
        <strain evidence="2 3">DSM 2457</strain>
    </source>
</reference>
<dbReference type="EMBL" id="JAUSUI010000006">
    <property type="protein sequence ID" value="MDQ0303960.1"/>
    <property type="molecule type" value="Genomic_DNA"/>
</dbReference>
<protein>
    <submittedName>
        <fullName evidence="2">Uncharacterized protein</fullName>
    </submittedName>
</protein>
<evidence type="ECO:0000313" key="2">
    <source>
        <dbReference type="EMBL" id="MDQ0303960.1"/>
    </source>
</evidence>
<proteinExistence type="predicted"/>